<organism evidence="1">
    <name type="scientific">freshwater metagenome</name>
    <dbReference type="NCBI Taxonomy" id="449393"/>
    <lineage>
        <taxon>unclassified sequences</taxon>
        <taxon>metagenomes</taxon>
        <taxon>ecological metagenomes</taxon>
    </lineage>
</organism>
<reference evidence="1" key="1">
    <citation type="submission" date="2020-05" db="EMBL/GenBank/DDBJ databases">
        <authorList>
            <person name="Chiriac C."/>
            <person name="Salcher M."/>
            <person name="Ghai R."/>
            <person name="Kavagutti S V."/>
        </authorList>
    </citation>
    <scope>NUCLEOTIDE SEQUENCE</scope>
</reference>
<sequence>MSVGVSSRSSATLSPSWLATIQPLLGTSVIARSSNEISQEDEPAEIVLVPLLRKVRTSSVASCAPIALAISWTAPPNFVPRVLKFALIEISTKSPSASAISSSEITLSSSAICSRIATGNDAQPLAAMRARDSGWRILTPDSARAARPSSTILFVRETSRRKSRLIMDLSAIGKSLKCTE</sequence>
<accession>A0A6J7VZA1</accession>
<dbReference type="EMBL" id="CAFBRW010000061">
    <property type="protein sequence ID" value="CAB5115325.1"/>
    <property type="molecule type" value="Genomic_DNA"/>
</dbReference>
<evidence type="ECO:0000313" key="1">
    <source>
        <dbReference type="EMBL" id="CAB5115325.1"/>
    </source>
</evidence>
<name>A0A6J7VZA1_9ZZZZ</name>
<dbReference type="AlphaFoldDB" id="A0A6J7VZA1"/>
<protein>
    <submittedName>
        <fullName evidence="1">Unannotated protein</fullName>
    </submittedName>
</protein>
<proteinExistence type="predicted"/>
<gene>
    <name evidence="1" type="ORF">UFOPK4424_00409</name>
</gene>